<sequence>MRSFPARLVLSLLLAAHVPAAFAGFSFSEEEDKQKAATAPKKGGGSAVSSACRETLKNRKVMVVVGQRTARGTDAHQGTYGSHFSAINKRLKKFGFNTYTQEEITAQIAQAEIDAYFRNDPDAAINASKKMGADFILRGVISSRTAMNPVLRIPEVYVSMGFTLTAADGKAISDASASADSYSGTDTLGMALILVNEQADGVVSRLANDYCRHAAPPTKRKTN</sequence>
<evidence type="ECO:0000256" key="1">
    <source>
        <dbReference type="SAM" id="SignalP"/>
    </source>
</evidence>
<feature type="signal peptide" evidence="1">
    <location>
        <begin position="1"/>
        <end position="23"/>
    </location>
</feature>
<dbReference type="EMBL" id="JADJUC010000027">
    <property type="protein sequence ID" value="MBK8525158.1"/>
    <property type="molecule type" value="Genomic_DNA"/>
</dbReference>
<dbReference type="Proteomes" id="UP000886689">
    <property type="component" value="Unassembled WGS sequence"/>
</dbReference>
<organism evidence="2 3">
    <name type="scientific">Candidatus Proximibacter danicus</name>
    <dbReference type="NCBI Taxonomy" id="2954365"/>
    <lineage>
        <taxon>Bacteria</taxon>
        <taxon>Pseudomonadati</taxon>
        <taxon>Pseudomonadota</taxon>
        <taxon>Betaproteobacteria</taxon>
        <taxon>Candidatus Proximibacter</taxon>
    </lineage>
</organism>
<comment type="caution">
    <text evidence="2">The sequence shown here is derived from an EMBL/GenBank/DDBJ whole genome shotgun (WGS) entry which is preliminary data.</text>
</comment>
<evidence type="ECO:0000313" key="2">
    <source>
        <dbReference type="EMBL" id="MBK8525158.1"/>
    </source>
</evidence>
<accession>A0A9D7K462</accession>
<name>A0A9D7K462_9PROT</name>
<feature type="chain" id="PRO_5039239450" evidence="1">
    <location>
        <begin position="24"/>
        <end position="223"/>
    </location>
</feature>
<keyword evidence="1" id="KW-0732">Signal</keyword>
<reference evidence="2" key="1">
    <citation type="submission" date="2020-10" db="EMBL/GenBank/DDBJ databases">
        <title>Connecting structure to function with the recovery of over 1000 high-quality activated sludge metagenome-assembled genomes encoding full-length rRNA genes using long-read sequencing.</title>
        <authorList>
            <person name="Singleton C.M."/>
            <person name="Petriglieri F."/>
            <person name="Kristensen J.M."/>
            <person name="Kirkegaard R.H."/>
            <person name="Michaelsen T.Y."/>
            <person name="Andersen M.H."/>
            <person name="Karst S.M."/>
            <person name="Dueholm M.S."/>
            <person name="Nielsen P.H."/>
            <person name="Albertsen M."/>
        </authorList>
    </citation>
    <scope>NUCLEOTIDE SEQUENCE</scope>
    <source>
        <strain evidence="2">Hirt_18-Q3-R61-65_BATAC.395</strain>
    </source>
</reference>
<proteinExistence type="predicted"/>
<protein>
    <submittedName>
        <fullName evidence="2">Uncharacterized protein</fullName>
    </submittedName>
</protein>
<gene>
    <name evidence="2" type="ORF">IPL58_14650</name>
</gene>
<evidence type="ECO:0000313" key="3">
    <source>
        <dbReference type="Proteomes" id="UP000886689"/>
    </source>
</evidence>
<dbReference type="AlphaFoldDB" id="A0A9D7K462"/>